<dbReference type="EMBL" id="PVBR01000013">
    <property type="protein sequence ID" value="PRD42227.1"/>
    <property type="molecule type" value="Genomic_DNA"/>
</dbReference>
<evidence type="ECO:0000313" key="1">
    <source>
        <dbReference type="EMBL" id="PRD42227.1"/>
    </source>
</evidence>
<proteinExistence type="predicted"/>
<dbReference type="RefSeq" id="WP_105743191.1">
    <property type="nucleotide sequence ID" value="NZ_PVBR01000013.1"/>
</dbReference>
<sequence>MNVTLTLYDGVEVINRFDLPSGISSDLEVEVAMKCLLSTSLNPEEVFESLFGSRTELQIRKDKAANGNRLLTAGSNPHVVAQISGE</sequence>
<reference evidence="1 2" key="1">
    <citation type="submission" date="2018-02" db="EMBL/GenBank/DDBJ databases">
        <title>The draft genome of Phyllobacterium sp. 1N-3.</title>
        <authorList>
            <person name="Liu L."/>
            <person name="Li L."/>
            <person name="Zhang X."/>
            <person name="Wang T."/>
            <person name="Liang L."/>
        </authorList>
    </citation>
    <scope>NUCLEOTIDE SEQUENCE [LARGE SCALE GENOMIC DNA]</scope>
    <source>
        <strain evidence="1 2">1N-3</strain>
    </source>
</reference>
<protein>
    <submittedName>
        <fullName evidence="1">Uncharacterized protein</fullName>
    </submittedName>
</protein>
<dbReference type="Proteomes" id="UP000239434">
    <property type="component" value="Unassembled WGS sequence"/>
</dbReference>
<gene>
    <name evidence="1" type="ORF">C5748_17340</name>
</gene>
<organism evidence="1 2">
    <name type="scientific">Phyllobacterium phragmitis</name>
    <dbReference type="NCBI Taxonomy" id="2670329"/>
    <lineage>
        <taxon>Bacteria</taxon>
        <taxon>Pseudomonadati</taxon>
        <taxon>Pseudomonadota</taxon>
        <taxon>Alphaproteobacteria</taxon>
        <taxon>Hyphomicrobiales</taxon>
        <taxon>Phyllobacteriaceae</taxon>
        <taxon>Phyllobacterium</taxon>
    </lineage>
</organism>
<keyword evidence="2" id="KW-1185">Reference proteome</keyword>
<name>A0A2S9INW7_9HYPH</name>
<comment type="caution">
    <text evidence="1">The sequence shown here is derived from an EMBL/GenBank/DDBJ whole genome shotgun (WGS) entry which is preliminary data.</text>
</comment>
<evidence type="ECO:0000313" key="2">
    <source>
        <dbReference type="Proteomes" id="UP000239434"/>
    </source>
</evidence>
<accession>A0A2S9INW7</accession>
<dbReference type="AlphaFoldDB" id="A0A2S9INW7"/>